<keyword evidence="4" id="KW-1185">Reference proteome</keyword>
<sequence>MEMGWAQRLHMGPMADRWQPTGSSGTVGLCTHYKTSPVTETPNLSKSAFWRCFYQNQETKSLIKSFLFLFLFLVSVPSFSLTLLSSVSLTIKRVFQMANNDDDDDTAEMNDLASEIHDRIFRISIGTQIMKQSSDVLIKNIENLKHQQEDSKRRLNQLKRFRERYNASQNLELDAKIVSLKKLLHDINTTDEIAQSRDLNPRLIRSGIEVKRSGVQKKIDDHQGFKKAAANDDVDKQEGSGVDSDDISTMTGGLKEDMIMLLGPAENSSQK</sequence>
<evidence type="ECO:0000256" key="2">
    <source>
        <dbReference type="SAM" id="Phobius"/>
    </source>
</evidence>
<name>B9S161_RICCO</name>
<reference evidence="4" key="1">
    <citation type="journal article" date="2010" name="Nat. Biotechnol.">
        <title>Draft genome sequence of the oilseed species Ricinus communis.</title>
        <authorList>
            <person name="Chan A.P."/>
            <person name="Crabtree J."/>
            <person name="Zhao Q."/>
            <person name="Lorenzi H."/>
            <person name="Orvis J."/>
            <person name="Puiu D."/>
            <person name="Melake-Berhan A."/>
            <person name="Jones K.M."/>
            <person name="Redman J."/>
            <person name="Chen G."/>
            <person name="Cahoon E.B."/>
            <person name="Gedil M."/>
            <person name="Stanke M."/>
            <person name="Haas B.J."/>
            <person name="Wortman J.R."/>
            <person name="Fraser-Liggett C.M."/>
            <person name="Ravel J."/>
            <person name="Rabinowicz P.D."/>
        </authorList>
    </citation>
    <scope>NUCLEOTIDE SEQUENCE [LARGE SCALE GENOMIC DNA]</scope>
    <source>
        <strain evidence="4">cv. Hale</strain>
    </source>
</reference>
<proteinExistence type="predicted"/>
<feature type="transmembrane region" description="Helical" evidence="2">
    <location>
        <begin position="66"/>
        <end position="91"/>
    </location>
</feature>
<feature type="region of interest" description="Disordered" evidence="1">
    <location>
        <begin position="215"/>
        <end position="249"/>
    </location>
</feature>
<keyword evidence="2" id="KW-0812">Transmembrane</keyword>
<protein>
    <submittedName>
        <fullName evidence="3">Uncharacterized protein</fullName>
    </submittedName>
</protein>
<dbReference type="InParanoid" id="B9S161"/>
<keyword evidence="2" id="KW-1133">Transmembrane helix</keyword>
<accession>B9S161</accession>
<gene>
    <name evidence="3" type="ORF">RCOM_0634150</name>
</gene>
<dbReference type="EMBL" id="EQ973842">
    <property type="protein sequence ID" value="EEF42703.1"/>
    <property type="molecule type" value="Genomic_DNA"/>
</dbReference>
<evidence type="ECO:0000313" key="3">
    <source>
        <dbReference type="EMBL" id="EEF42703.1"/>
    </source>
</evidence>
<evidence type="ECO:0000313" key="4">
    <source>
        <dbReference type="Proteomes" id="UP000008311"/>
    </source>
</evidence>
<feature type="compositionally biased region" description="Basic and acidic residues" evidence="1">
    <location>
        <begin position="215"/>
        <end position="238"/>
    </location>
</feature>
<keyword evidence="2" id="KW-0472">Membrane</keyword>
<dbReference type="AlphaFoldDB" id="B9S161"/>
<organism evidence="3 4">
    <name type="scientific">Ricinus communis</name>
    <name type="common">Castor bean</name>
    <dbReference type="NCBI Taxonomy" id="3988"/>
    <lineage>
        <taxon>Eukaryota</taxon>
        <taxon>Viridiplantae</taxon>
        <taxon>Streptophyta</taxon>
        <taxon>Embryophyta</taxon>
        <taxon>Tracheophyta</taxon>
        <taxon>Spermatophyta</taxon>
        <taxon>Magnoliopsida</taxon>
        <taxon>eudicotyledons</taxon>
        <taxon>Gunneridae</taxon>
        <taxon>Pentapetalae</taxon>
        <taxon>rosids</taxon>
        <taxon>fabids</taxon>
        <taxon>Malpighiales</taxon>
        <taxon>Euphorbiaceae</taxon>
        <taxon>Acalyphoideae</taxon>
        <taxon>Acalypheae</taxon>
        <taxon>Ricinus</taxon>
    </lineage>
</organism>
<evidence type="ECO:0000256" key="1">
    <source>
        <dbReference type="SAM" id="MobiDB-lite"/>
    </source>
</evidence>
<dbReference type="Proteomes" id="UP000008311">
    <property type="component" value="Unassembled WGS sequence"/>
</dbReference>